<dbReference type="PANTHER" id="PTHR47926">
    <property type="entry name" value="PENTATRICOPEPTIDE REPEAT-CONTAINING PROTEIN"/>
    <property type="match status" value="1"/>
</dbReference>
<dbReference type="Gene3D" id="1.25.40.10">
    <property type="entry name" value="Tetratricopeptide repeat domain"/>
    <property type="match status" value="3"/>
</dbReference>
<dbReference type="OrthoDB" id="726582at2759"/>
<dbReference type="Pfam" id="PF01535">
    <property type="entry name" value="PPR"/>
    <property type="match status" value="2"/>
</dbReference>
<dbReference type="Pfam" id="PF20431">
    <property type="entry name" value="E_motif"/>
    <property type="match status" value="1"/>
</dbReference>
<dbReference type="PANTHER" id="PTHR47926:SF497">
    <property type="entry name" value="TETRATRICOPEPTIDE-LIKE HELICAL DOMAIN SUPERFAMILY"/>
    <property type="match status" value="1"/>
</dbReference>
<dbReference type="SUPFAM" id="SSF48452">
    <property type="entry name" value="TPR-like"/>
    <property type="match status" value="1"/>
</dbReference>
<evidence type="ECO:0000313" key="4">
    <source>
        <dbReference type="Proteomes" id="UP000652761"/>
    </source>
</evidence>
<dbReference type="NCBIfam" id="TIGR00756">
    <property type="entry name" value="PPR"/>
    <property type="match status" value="4"/>
</dbReference>
<dbReference type="GO" id="GO:0005737">
    <property type="term" value="C:cytoplasm"/>
    <property type="evidence" value="ECO:0007669"/>
    <property type="project" value="UniProtKB-ARBA"/>
</dbReference>
<dbReference type="Proteomes" id="UP000652761">
    <property type="component" value="Unassembled WGS sequence"/>
</dbReference>
<evidence type="ECO:0000256" key="1">
    <source>
        <dbReference type="ARBA" id="ARBA00022737"/>
    </source>
</evidence>
<keyword evidence="1" id="KW-0677">Repeat</keyword>
<dbReference type="EMBL" id="NMUH01000594">
    <property type="protein sequence ID" value="MQL81875.1"/>
    <property type="molecule type" value="Genomic_DNA"/>
</dbReference>
<dbReference type="InterPro" id="IPR011990">
    <property type="entry name" value="TPR-like_helical_dom_sf"/>
</dbReference>
<dbReference type="FunFam" id="1.25.40.10:FF:000277">
    <property type="entry name" value="Pentatricopeptide repeat-containing protein, mitochondrial"/>
    <property type="match status" value="1"/>
</dbReference>
<name>A0A843UEG3_COLES</name>
<feature type="repeat" description="PPR" evidence="2">
    <location>
        <begin position="273"/>
        <end position="303"/>
    </location>
</feature>
<evidence type="ECO:0000313" key="3">
    <source>
        <dbReference type="EMBL" id="MQL81875.1"/>
    </source>
</evidence>
<feature type="repeat" description="PPR" evidence="2">
    <location>
        <begin position="203"/>
        <end position="237"/>
    </location>
</feature>
<accession>A0A843UEG3</accession>
<evidence type="ECO:0000256" key="2">
    <source>
        <dbReference type="PROSITE-ProRule" id="PRU00708"/>
    </source>
</evidence>
<comment type="caution">
    <text evidence="3">The sequence shown here is derived from an EMBL/GenBank/DDBJ whole genome shotgun (WGS) entry which is preliminary data.</text>
</comment>
<dbReference type="GO" id="GO:0003723">
    <property type="term" value="F:RNA binding"/>
    <property type="evidence" value="ECO:0007669"/>
    <property type="project" value="InterPro"/>
</dbReference>
<evidence type="ECO:0008006" key="5">
    <source>
        <dbReference type="Google" id="ProtNLM"/>
    </source>
</evidence>
<reference evidence="3" key="1">
    <citation type="submission" date="2017-07" db="EMBL/GenBank/DDBJ databases">
        <title>Taro Niue Genome Assembly and Annotation.</title>
        <authorList>
            <person name="Atibalentja N."/>
            <person name="Keating K."/>
            <person name="Fields C.J."/>
        </authorList>
    </citation>
    <scope>NUCLEOTIDE SEQUENCE</scope>
    <source>
        <strain evidence="3">Niue_2</strain>
        <tissue evidence="3">Leaf</tissue>
    </source>
</reference>
<protein>
    <recommendedName>
        <fullName evidence="5">Chlororespiratory reduction 4</fullName>
    </recommendedName>
</protein>
<proteinExistence type="predicted"/>
<dbReference type="GO" id="GO:0016556">
    <property type="term" value="P:mRNA modification"/>
    <property type="evidence" value="ECO:0007669"/>
    <property type="project" value="UniProtKB-ARBA"/>
</dbReference>
<feature type="repeat" description="PPR" evidence="2">
    <location>
        <begin position="304"/>
        <end position="338"/>
    </location>
</feature>
<dbReference type="Pfam" id="PF13041">
    <property type="entry name" value="PPR_2"/>
    <property type="match status" value="2"/>
</dbReference>
<dbReference type="InterPro" id="IPR046848">
    <property type="entry name" value="E_motif"/>
</dbReference>
<dbReference type="AlphaFoldDB" id="A0A843UEG3"/>
<dbReference type="PROSITE" id="PS51375">
    <property type="entry name" value="PPR"/>
    <property type="match status" value="4"/>
</dbReference>
<gene>
    <name evidence="3" type="ORF">Taro_014342</name>
</gene>
<sequence length="513" mass="56864">MPRGAPPPNCRSLLHCHYQTLNHLQQLHAQAITQGLLSCHQPLSCRLLNAYARFGRSADARRLYGQIPFPDLVSRTSLLSLLLQDNRPWEAAHVFSQILLCGMKPDGFSVVGALSACAQMGDAALGRAVHGLIYRHGLGVETVVSNALIEMYCRNGRIGNARQVFDAMPMRDGASWSSMLNGCAKQQGLWVAHRLFDAMPEKDVVSWTVMIGAYVRGGHPVRALELFHKMNLEACRPTSITVVGVLSACADAGALDVGCSVHGLISKTMPNLDVAIHNALIDMYSKSGSLETADAIFNRMRYKDVYTWTTIISGLAVNGEGHQALEVFSDMLRSGTCPNDVTFVSVLSACSHSGLIHEGRLWFDVMCTHYNFKPQIRHVGCMVDLLSRAGLLSDATDLIDRMGIEADAVIWRSLLSACLVHGDAKLAEAAGRQIIRLEPDDDGVYVLLWNIYASANRWDEAREMRKMMRNRKIVKRPGCSWIELNVIPSFAMRTTLRGLIWNCEIRKLEYRTI</sequence>
<feature type="repeat" description="PPR" evidence="2">
    <location>
        <begin position="141"/>
        <end position="175"/>
    </location>
</feature>
<dbReference type="InterPro" id="IPR046960">
    <property type="entry name" value="PPR_At4g14850-like_plant"/>
</dbReference>
<organism evidence="3 4">
    <name type="scientific">Colocasia esculenta</name>
    <name type="common">Wild taro</name>
    <name type="synonym">Arum esculentum</name>
    <dbReference type="NCBI Taxonomy" id="4460"/>
    <lineage>
        <taxon>Eukaryota</taxon>
        <taxon>Viridiplantae</taxon>
        <taxon>Streptophyta</taxon>
        <taxon>Embryophyta</taxon>
        <taxon>Tracheophyta</taxon>
        <taxon>Spermatophyta</taxon>
        <taxon>Magnoliopsida</taxon>
        <taxon>Liliopsida</taxon>
        <taxon>Araceae</taxon>
        <taxon>Aroideae</taxon>
        <taxon>Colocasieae</taxon>
        <taxon>Colocasia</taxon>
    </lineage>
</organism>
<keyword evidence="4" id="KW-1185">Reference proteome</keyword>
<dbReference type="FunFam" id="1.25.40.10:FF:000348">
    <property type="entry name" value="Pentatricopeptide repeat-containing protein chloroplastic"/>
    <property type="match status" value="1"/>
</dbReference>
<dbReference type="InterPro" id="IPR002885">
    <property type="entry name" value="PPR_rpt"/>
</dbReference>